<dbReference type="NCBIfam" id="NF040739">
    <property type="entry name" value="ornith_OrtA"/>
    <property type="match status" value="1"/>
</dbReference>
<name>A0A7Z7PSD6_9BACT</name>
<organism evidence="1 2">
    <name type="scientific">Mesotoga infera</name>
    <dbReference type="NCBI Taxonomy" id="1236046"/>
    <lineage>
        <taxon>Bacteria</taxon>
        <taxon>Thermotogati</taxon>
        <taxon>Thermotogota</taxon>
        <taxon>Thermotogae</taxon>
        <taxon>Kosmotogales</taxon>
        <taxon>Kosmotogaceae</taxon>
        <taxon>Mesotoga</taxon>
    </lineage>
</organism>
<protein>
    <recommendedName>
        <fullName evidence="3">2-amino-4-ketopentanoate thiolase</fullName>
    </recommendedName>
</protein>
<evidence type="ECO:0000313" key="1">
    <source>
        <dbReference type="EMBL" id="SSC13723.1"/>
    </source>
</evidence>
<accession>A0A7Z7PSD6</accession>
<keyword evidence="2" id="KW-1185">Reference proteome</keyword>
<dbReference type="RefSeq" id="WP_169699840.1">
    <property type="nucleotide sequence ID" value="NZ_LS974202.1"/>
</dbReference>
<dbReference type="AlphaFoldDB" id="A0A7Z7PSD6"/>
<reference evidence="1 2" key="1">
    <citation type="submission" date="2017-01" db="EMBL/GenBank/DDBJ databases">
        <authorList>
            <person name="Erauso G."/>
        </authorList>
    </citation>
    <scope>NUCLEOTIDE SEQUENCE [LARGE SCALE GENOMIC DNA]</scope>
    <source>
        <strain evidence="1">MESINF1</strain>
    </source>
</reference>
<dbReference type="Pfam" id="PF22010">
    <property type="entry name" value="OrtA"/>
    <property type="match status" value="1"/>
</dbReference>
<proteinExistence type="predicted"/>
<gene>
    <name evidence="1" type="ORF">MESINF_2283</name>
</gene>
<evidence type="ECO:0000313" key="2">
    <source>
        <dbReference type="Proteomes" id="UP000250796"/>
    </source>
</evidence>
<dbReference type="KEGG" id="minf:MESINF_2283"/>
<sequence length="106" mass="11678">MTARRGQWVQIHSILLKAGERAPSAPSDTANVPLELRVRGFLQDEVASIGQVVRIRTAAGRTLEGTLEIIEPRHVHDFGDYIPELSQAGDELTAWLAGGDENEYEL</sequence>
<dbReference type="InterPro" id="IPR047755">
    <property type="entry name" value="OrtA"/>
</dbReference>
<evidence type="ECO:0008006" key="3">
    <source>
        <dbReference type="Google" id="ProtNLM"/>
    </source>
</evidence>
<dbReference type="EMBL" id="LS974202">
    <property type="protein sequence ID" value="SSC13723.1"/>
    <property type="molecule type" value="Genomic_DNA"/>
</dbReference>
<dbReference type="Proteomes" id="UP000250796">
    <property type="component" value="Chromosome MESINF"/>
</dbReference>